<comment type="caution">
    <text evidence="1">The sequence shown here is derived from an EMBL/GenBank/DDBJ whole genome shotgun (WGS) entry which is preliminary data.</text>
</comment>
<evidence type="ECO:0000313" key="2">
    <source>
        <dbReference type="Proteomes" id="UP001237642"/>
    </source>
</evidence>
<proteinExistence type="predicted"/>
<name>A0AAD8I0W5_9APIA</name>
<dbReference type="Proteomes" id="UP001237642">
    <property type="component" value="Unassembled WGS sequence"/>
</dbReference>
<protein>
    <submittedName>
        <fullName evidence="1">Uncharacterized protein</fullName>
    </submittedName>
</protein>
<accession>A0AAD8I0W5</accession>
<reference evidence="1" key="2">
    <citation type="submission" date="2023-05" db="EMBL/GenBank/DDBJ databases">
        <authorList>
            <person name="Schelkunov M.I."/>
        </authorList>
    </citation>
    <scope>NUCLEOTIDE SEQUENCE</scope>
    <source>
        <strain evidence="1">Hsosn_3</strain>
        <tissue evidence="1">Leaf</tissue>
    </source>
</reference>
<dbReference type="AlphaFoldDB" id="A0AAD8I0W5"/>
<sequence length="179" mass="19775">MRTKPVCEGYCLHIYDAFNSFFQRREFVVPPHIKEFCDLALEKYNNEKDTNYRYVCPLFAEEKTKAHVTTHSFLFKASASDSDPYAAEPFKAIITSGFRFSDGSKPSVKDLQQVSVVSVVLGVDEHVAGIIKAAVSVGDAILEILTDPGGVSPNWKPYVDDDNGEADLLAGSDKISLSF</sequence>
<keyword evidence="2" id="KW-1185">Reference proteome</keyword>
<evidence type="ECO:0000313" key="1">
    <source>
        <dbReference type="EMBL" id="KAK1377079.1"/>
    </source>
</evidence>
<organism evidence="1 2">
    <name type="scientific">Heracleum sosnowskyi</name>
    <dbReference type="NCBI Taxonomy" id="360622"/>
    <lineage>
        <taxon>Eukaryota</taxon>
        <taxon>Viridiplantae</taxon>
        <taxon>Streptophyta</taxon>
        <taxon>Embryophyta</taxon>
        <taxon>Tracheophyta</taxon>
        <taxon>Spermatophyta</taxon>
        <taxon>Magnoliopsida</taxon>
        <taxon>eudicotyledons</taxon>
        <taxon>Gunneridae</taxon>
        <taxon>Pentapetalae</taxon>
        <taxon>asterids</taxon>
        <taxon>campanulids</taxon>
        <taxon>Apiales</taxon>
        <taxon>Apiaceae</taxon>
        <taxon>Apioideae</taxon>
        <taxon>apioid superclade</taxon>
        <taxon>Tordylieae</taxon>
        <taxon>Tordyliinae</taxon>
        <taxon>Heracleum</taxon>
    </lineage>
</organism>
<gene>
    <name evidence="1" type="ORF">POM88_033272</name>
</gene>
<reference evidence="1" key="1">
    <citation type="submission" date="2023-02" db="EMBL/GenBank/DDBJ databases">
        <title>Genome of toxic invasive species Heracleum sosnowskyi carries increased number of genes despite the absence of recent whole-genome duplications.</title>
        <authorList>
            <person name="Schelkunov M."/>
            <person name="Shtratnikova V."/>
            <person name="Makarenko M."/>
            <person name="Klepikova A."/>
            <person name="Omelchenko D."/>
            <person name="Novikova G."/>
            <person name="Obukhova E."/>
            <person name="Bogdanov V."/>
            <person name="Penin A."/>
            <person name="Logacheva M."/>
        </authorList>
    </citation>
    <scope>NUCLEOTIDE SEQUENCE</scope>
    <source>
        <strain evidence="1">Hsosn_3</strain>
        <tissue evidence="1">Leaf</tissue>
    </source>
</reference>
<dbReference type="EMBL" id="JAUIZM010000007">
    <property type="protein sequence ID" value="KAK1377079.1"/>
    <property type="molecule type" value="Genomic_DNA"/>
</dbReference>